<organism evidence="3 4">
    <name type="scientific">Krasilnikovia cinnamomea</name>
    <dbReference type="NCBI Taxonomy" id="349313"/>
    <lineage>
        <taxon>Bacteria</taxon>
        <taxon>Bacillati</taxon>
        <taxon>Actinomycetota</taxon>
        <taxon>Actinomycetes</taxon>
        <taxon>Micromonosporales</taxon>
        <taxon>Micromonosporaceae</taxon>
        <taxon>Krasilnikovia</taxon>
    </lineage>
</organism>
<dbReference type="PANTHER" id="PTHR12993">
    <property type="entry name" value="N-ACETYLGLUCOSAMINYL-PHOSPHATIDYLINOSITOL DE-N-ACETYLASE-RELATED"/>
    <property type="match status" value="1"/>
</dbReference>
<keyword evidence="4" id="KW-1185">Reference proteome</keyword>
<dbReference type="Proteomes" id="UP000292564">
    <property type="component" value="Unassembled WGS sequence"/>
</dbReference>
<dbReference type="InterPro" id="IPR024078">
    <property type="entry name" value="LmbE-like_dom_sf"/>
</dbReference>
<evidence type="ECO:0000256" key="1">
    <source>
        <dbReference type="ARBA" id="ARBA00022833"/>
    </source>
</evidence>
<evidence type="ECO:0000259" key="2">
    <source>
        <dbReference type="Pfam" id="PF26607"/>
    </source>
</evidence>
<dbReference type="Pfam" id="PF26607">
    <property type="entry name" value="DUF8189"/>
    <property type="match status" value="1"/>
</dbReference>
<dbReference type="OrthoDB" id="6064917at2"/>
<dbReference type="PROSITE" id="PS51318">
    <property type="entry name" value="TAT"/>
    <property type="match status" value="1"/>
</dbReference>
<dbReference type="Pfam" id="PF02585">
    <property type="entry name" value="PIG-L"/>
    <property type="match status" value="1"/>
</dbReference>
<sequence>MRAAISRRSLIIGSALGGAAAVTGLGVALGHRRSAPAGDDDPVVPVPANQVHVIAHPDDDLYFLSPDLFRAIDGAGRLVTICLTGAEADGKNVLDGDPAAATTPVRFPEYVAARYNGLRAAYARRATGDPASPWDHTRLVLASGAVAELCTLRAAPRIQLILLNMWQDGGRAPGGRPARLRTLWTGETDEQPVITVPGSAATGARPYTRASLLKTLVELLDRYQPTLVRTLDPDPDHQVHDADRPQYSDFGDFSDHIDHTPAGLFAWAALQQWCAAGPRRVLVESYRGYYNRRWPVNLSRAETLEKLTYVTTYGGGDGRRCDIPAGCGDYKVGKPVSMVGYGQGTHHRYAVGASWLTRGADGRLAAFGVVGTRAAVWTEGAGGNWSRPQVLDGAGLVPYTAAAQSPDGRWHIFGVRMTLAATDRAQRRDLVTAAQVEPGGTFGPWTSLGNPADTPGADPIRRRGIGMPVVAVNQDGRVQVFVRNFFGGVCTRALSATGGWGAWTDLRGSDTQDGLAAVTTKGGRIQLFASTHEGIRTWLQRKAGGAGFKQDRLDVPAPAGPPTVVRLPDGRLVLLVRQAHTSNVLAYLQQGAKREWNTEPIDLGGHGGYGPLSAVAYGDDMLAISQRNDEGRTSLTLRYTADLADGQWKRTGPQLVHAPSVGVDASGALVLGAFTADGGLWTARQDGTGATMALQAWRSV</sequence>
<keyword evidence="1" id="KW-0862">Zinc</keyword>
<dbReference type="EMBL" id="SHKY01000001">
    <property type="protein sequence ID" value="RZU54451.1"/>
    <property type="molecule type" value="Genomic_DNA"/>
</dbReference>
<dbReference type="SUPFAM" id="SSF102588">
    <property type="entry name" value="LmbE-like"/>
    <property type="match status" value="1"/>
</dbReference>
<dbReference type="AlphaFoldDB" id="A0A4Q7ZU75"/>
<proteinExistence type="predicted"/>
<dbReference type="RefSeq" id="WP_130512801.1">
    <property type="nucleotide sequence ID" value="NZ_SHKY01000001.1"/>
</dbReference>
<dbReference type="PANTHER" id="PTHR12993:SF26">
    <property type="entry name" value="1D-MYO-INOSITOL 2-ACETAMIDO-2-DEOXY-ALPHA-D-GLUCOPYRANOSIDE DEACETYLASE"/>
    <property type="match status" value="1"/>
</dbReference>
<dbReference type="GO" id="GO:0016137">
    <property type="term" value="P:glycoside metabolic process"/>
    <property type="evidence" value="ECO:0007669"/>
    <property type="project" value="UniProtKB-ARBA"/>
</dbReference>
<dbReference type="Gene3D" id="2.120.10.70">
    <property type="entry name" value="Fucose-specific lectin"/>
    <property type="match status" value="1"/>
</dbReference>
<accession>A0A4Q7ZU75</accession>
<dbReference type="GO" id="GO:0016811">
    <property type="term" value="F:hydrolase activity, acting on carbon-nitrogen (but not peptide) bonds, in linear amides"/>
    <property type="evidence" value="ECO:0007669"/>
    <property type="project" value="TreeGrafter"/>
</dbReference>
<dbReference type="InterPro" id="IPR058502">
    <property type="entry name" value="PLL-like_beta-prop"/>
</dbReference>
<dbReference type="InterPro" id="IPR006311">
    <property type="entry name" value="TAT_signal"/>
</dbReference>
<name>A0A4Q7ZU75_9ACTN</name>
<dbReference type="Gene3D" id="3.40.50.10320">
    <property type="entry name" value="LmbE-like"/>
    <property type="match status" value="1"/>
</dbReference>
<evidence type="ECO:0000313" key="3">
    <source>
        <dbReference type="EMBL" id="RZU54451.1"/>
    </source>
</evidence>
<gene>
    <name evidence="3" type="ORF">EV385_6402</name>
</gene>
<comment type="caution">
    <text evidence="3">The sequence shown here is derived from an EMBL/GenBank/DDBJ whole genome shotgun (WGS) entry which is preliminary data.</text>
</comment>
<evidence type="ECO:0000313" key="4">
    <source>
        <dbReference type="Proteomes" id="UP000292564"/>
    </source>
</evidence>
<protein>
    <submittedName>
        <fullName evidence="3">GlcNAc-PI de-N-acetylase</fullName>
    </submittedName>
</protein>
<dbReference type="SUPFAM" id="SSF89372">
    <property type="entry name" value="Fucose-specific lectin"/>
    <property type="match status" value="1"/>
</dbReference>
<reference evidence="3 4" key="1">
    <citation type="submission" date="2019-02" db="EMBL/GenBank/DDBJ databases">
        <title>Sequencing the genomes of 1000 actinobacteria strains.</title>
        <authorList>
            <person name="Klenk H.-P."/>
        </authorList>
    </citation>
    <scope>NUCLEOTIDE SEQUENCE [LARGE SCALE GENOMIC DNA]</scope>
    <source>
        <strain evidence="3 4">DSM 45162</strain>
    </source>
</reference>
<dbReference type="InterPro" id="IPR003737">
    <property type="entry name" value="GlcNAc_PI_deacetylase-related"/>
</dbReference>
<feature type="domain" description="PLL-like beta propeller" evidence="2">
    <location>
        <begin position="359"/>
        <end position="688"/>
    </location>
</feature>